<dbReference type="GO" id="GO:0003964">
    <property type="term" value="F:RNA-directed DNA polymerase activity"/>
    <property type="evidence" value="ECO:0007669"/>
    <property type="project" value="UniProtKB-EC"/>
</dbReference>
<sequence>MLFLVFRGSVFLVWTSSKWRWHKRQMKSCRPCFKSNTGLKLQLLPIDNECALYCDTSTNRIRPYVLQEFRKRVFDAIHSQSHPGTKATLWLLRYRYVWKNMTQDTTAWCRACLDCQKSKVFKHTKTPLGSLKSVDTRFTHVHIGVVGPLHPSRNNKYLLTCIDRFTRWVEAVPMVDQAATTIAQAFLQEWVSRFGVPEVITTDRDTLIAVTDKLNVSCLITPGMYELIVNSADDDSHLFDEEIISERKALTLHSEAKRRETEFFLLSEASRRRWKGGKIGSANGSEA</sequence>
<dbReference type="SUPFAM" id="SSF53098">
    <property type="entry name" value="Ribonuclease H-like"/>
    <property type="match status" value="1"/>
</dbReference>
<protein>
    <recommendedName>
        <fullName evidence="1">RNA-directed DNA polymerase</fullName>
        <ecNumber evidence="1">2.7.7.49</ecNumber>
    </recommendedName>
</protein>
<dbReference type="AlphaFoldDB" id="A0A4Y2QYF8"/>
<dbReference type="InterPro" id="IPR012337">
    <property type="entry name" value="RNaseH-like_sf"/>
</dbReference>
<evidence type="ECO:0000313" key="4">
    <source>
        <dbReference type="EMBL" id="GBN68368.1"/>
    </source>
</evidence>
<feature type="domain" description="Integrase catalytic" evidence="3">
    <location>
        <begin position="123"/>
        <end position="214"/>
    </location>
</feature>
<dbReference type="EMBL" id="BGPR01015196">
    <property type="protein sequence ID" value="GBN68368.1"/>
    <property type="molecule type" value="Genomic_DNA"/>
</dbReference>
<evidence type="ECO:0000256" key="2">
    <source>
        <dbReference type="SAM" id="SignalP"/>
    </source>
</evidence>
<keyword evidence="5" id="KW-1185">Reference proteome</keyword>
<keyword evidence="2" id="KW-0732">Signal</keyword>
<evidence type="ECO:0000256" key="1">
    <source>
        <dbReference type="ARBA" id="ARBA00012493"/>
    </source>
</evidence>
<dbReference type="Pfam" id="PF00665">
    <property type="entry name" value="rve"/>
    <property type="match status" value="1"/>
</dbReference>
<dbReference type="Gene3D" id="1.10.340.70">
    <property type="match status" value="1"/>
</dbReference>
<dbReference type="InterPro" id="IPR036397">
    <property type="entry name" value="RNaseH_sf"/>
</dbReference>
<proteinExistence type="predicted"/>
<dbReference type="Pfam" id="PF17921">
    <property type="entry name" value="Integrase_H2C2"/>
    <property type="match status" value="1"/>
</dbReference>
<dbReference type="InterPro" id="IPR050951">
    <property type="entry name" value="Retrovirus_Pol_polyprotein"/>
</dbReference>
<reference evidence="4 5" key="1">
    <citation type="journal article" date="2019" name="Sci. Rep.">
        <title>Orb-weaving spider Araneus ventricosus genome elucidates the spidroin gene catalogue.</title>
        <authorList>
            <person name="Kono N."/>
            <person name="Nakamura H."/>
            <person name="Ohtoshi R."/>
            <person name="Moran D.A.P."/>
            <person name="Shinohara A."/>
            <person name="Yoshida Y."/>
            <person name="Fujiwara M."/>
            <person name="Mori M."/>
            <person name="Tomita M."/>
            <person name="Arakawa K."/>
        </authorList>
    </citation>
    <scope>NUCLEOTIDE SEQUENCE [LARGE SCALE GENOMIC DNA]</scope>
</reference>
<dbReference type="PANTHER" id="PTHR37984:SF15">
    <property type="entry name" value="INTEGRASE CATALYTIC DOMAIN-CONTAINING PROTEIN"/>
    <property type="match status" value="1"/>
</dbReference>
<dbReference type="PANTHER" id="PTHR37984">
    <property type="entry name" value="PROTEIN CBG26694"/>
    <property type="match status" value="1"/>
</dbReference>
<dbReference type="GO" id="GO:0015074">
    <property type="term" value="P:DNA integration"/>
    <property type="evidence" value="ECO:0007669"/>
    <property type="project" value="InterPro"/>
</dbReference>
<dbReference type="GO" id="GO:0003676">
    <property type="term" value="F:nucleic acid binding"/>
    <property type="evidence" value="ECO:0007669"/>
    <property type="project" value="InterPro"/>
</dbReference>
<comment type="caution">
    <text evidence="4">The sequence shown here is derived from an EMBL/GenBank/DDBJ whole genome shotgun (WGS) entry which is preliminary data.</text>
</comment>
<dbReference type="Gene3D" id="3.30.420.10">
    <property type="entry name" value="Ribonuclease H-like superfamily/Ribonuclease H"/>
    <property type="match status" value="1"/>
</dbReference>
<feature type="signal peptide" evidence="2">
    <location>
        <begin position="1"/>
        <end position="15"/>
    </location>
</feature>
<evidence type="ECO:0000313" key="5">
    <source>
        <dbReference type="Proteomes" id="UP000499080"/>
    </source>
</evidence>
<organism evidence="4 5">
    <name type="scientific">Araneus ventricosus</name>
    <name type="common">Orbweaver spider</name>
    <name type="synonym">Epeira ventricosa</name>
    <dbReference type="NCBI Taxonomy" id="182803"/>
    <lineage>
        <taxon>Eukaryota</taxon>
        <taxon>Metazoa</taxon>
        <taxon>Ecdysozoa</taxon>
        <taxon>Arthropoda</taxon>
        <taxon>Chelicerata</taxon>
        <taxon>Arachnida</taxon>
        <taxon>Araneae</taxon>
        <taxon>Araneomorphae</taxon>
        <taxon>Entelegynae</taxon>
        <taxon>Araneoidea</taxon>
        <taxon>Araneidae</taxon>
        <taxon>Araneus</taxon>
    </lineage>
</organism>
<dbReference type="Proteomes" id="UP000499080">
    <property type="component" value="Unassembled WGS sequence"/>
</dbReference>
<dbReference type="InterPro" id="IPR001584">
    <property type="entry name" value="Integrase_cat-core"/>
</dbReference>
<name>A0A4Y2QYF8_ARAVE</name>
<gene>
    <name evidence="4" type="ORF">AVEN_223916_1</name>
</gene>
<dbReference type="EC" id="2.7.7.49" evidence="1"/>
<accession>A0A4Y2QYF8</accession>
<dbReference type="InterPro" id="IPR041588">
    <property type="entry name" value="Integrase_H2C2"/>
</dbReference>
<dbReference type="PROSITE" id="PS50994">
    <property type="entry name" value="INTEGRASE"/>
    <property type="match status" value="1"/>
</dbReference>
<feature type="chain" id="PRO_5021402792" description="RNA-directed DNA polymerase" evidence="2">
    <location>
        <begin position="16"/>
        <end position="287"/>
    </location>
</feature>
<dbReference type="OrthoDB" id="422540at2759"/>
<evidence type="ECO:0000259" key="3">
    <source>
        <dbReference type="PROSITE" id="PS50994"/>
    </source>
</evidence>